<evidence type="ECO:0000313" key="3">
    <source>
        <dbReference type="Proteomes" id="UP001250858"/>
    </source>
</evidence>
<feature type="region of interest" description="Disordered" evidence="1">
    <location>
        <begin position="361"/>
        <end position="463"/>
    </location>
</feature>
<gene>
    <name evidence="2" type="ORF">RGF97_07735</name>
</gene>
<protein>
    <submittedName>
        <fullName evidence="2">Uncharacterized protein</fullName>
    </submittedName>
</protein>
<proteinExistence type="predicted"/>
<feature type="compositionally biased region" description="Gly residues" evidence="1">
    <location>
        <begin position="173"/>
        <end position="191"/>
    </location>
</feature>
<keyword evidence="3" id="KW-1185">Reference proteome</keyword>
<feature type="compositionally biased region" description="Pro residues" evidence="1">
    <location>
        <begin position="248"/>
        <end position="285"/>
    </location>
</feature>
<reference evidence="2 3" key="1">
    <citation type="submission" date="2023-09" db="EMBL/GenBank/DDBJ databases">
        <title>Complete genome of Streptomyces roseicoloratus T14.</title>
        <authorList>
            <person name="Bashizi T."/>
            <person name="Kim M.-J."/>
            <person name="Lee G."/>
            <person name="Tagele S.B."/>
            <person name="Shin J.-H."/>
        </authorList>
    </citation>
    <scope>NUCLEOTIDE SEQUENCE [LARGE SCALE GENOMIC DNA]</scope>
    <source>
        <strain evidence="2 3">T14</strain>
    </source>
</reference>
<dbReference type="EMBL" id="CP133762">
    <property type="protein sequence ID" value="WMX44768.1"/>
    <property type="molecule type" value="Genomic_DNA"/>
</dbReference>
<organism evidence="2 3">
    <name type="scientific">Streptomyces roseicoloratus</name>
    <dbReference type="NCBI Taxonomy" id="2508722"/>
    <lineage>
        <taxon>Bacteria</taxon>
        <taxon>Bacillati</taxon>
        <taxon>Actinomycetota</taxon>
        <taxon>Actinomycetes</taxon>
        <taxon>Kitasatosporales</taxon>
        <taxon>Streptomycetaceae</taxon>
        <taxon>Streptomyces</taxon>
    </lineage>
</organism>
<feature type="compositionally biased region" description="Polar residues" evidence="1">
    <location>
        <begin position="288"/>
        <end position="308"/>
    </location>
</feature>
<dbReference type="Proteomes" id="UP001250858">
    <property type="component" value="Chromosome"/>
</dbReference>
<feature type="compositionally biased region" description="Gly residues" evidence="1">
    <location>
        <begin position="363"/>
        <end position="385"/>
    </location>
</feature>
<dbReference type="RefSeq" id="WP_309548195.1">
    <property type="nucleotide sequence ID" value="NZ_CP133762.1"/>
</dbReference>
<evidence type="ECO:0000313" key="2">
    <source>
        <dbReference type="EMBL" id="WMX44768.1"/>
    </source>
</evidence>
<feature type="compositionally biased region" description="Basic and acidic residues" evidence="1">
    <location>
        <begin position="430"/>
        <end position="442"/>
    </location>
</feature>
<sequence length="463" mass="47893">MSGEFEGKSLDALYAMIASAKPEDLSGAGQALAAAAPKILSIASDLRHYISRVEWEGEGGNAFREWGAGMVRETLVLGDFTKVVADEMRTAAQALTEAKASFPKPAGMCFADPEKEKARIEAETGPKLQEGIDVLRRLSSFYESTGNQMQAQRTPDFKPMTESGVIGEREYGVGNGTGSGTYAGSGTGSGSGTTQTGHTTLARAEVSTPNDTGRRIPDPVNPPSTPPPVAPARPDSEVDTNLDSVTLTPPPETTNRPPAQPPLTTTPPPATNQPLPPVSLPPVAPPMAQQNGGQQSRLPVTGLPSQAPRTGLPGPSTLGPMGRVEGITGGKQVPGRPVTGQPMGRMPMSTVVGEERAAQYGRGATGMHGPGGVGPHGGPMGGQNGAGRRLATQPGGTIGAPSTSGASGRPAFTPGGTGLVRPPASTQQEGEERRTPRNRPDYLSEDEETWTSGQRQIVPPVID</sequence>
<accession>A0ABY9RSP0</accession>
<feature type="region of interest" description="Disordered" evidence="1">
    <location>
        <begin position="168"/>
        <end position="347"/>
    </location>
</feature>
<name>A0ABY9RSP0_9ACTN</name>
<evidence type="ECO:0000256" key="1">
    <source>
        <dbReference type="SAM" id="MobiDB-lite"/>
    </source>
</evidence>
<feature type="compositionally biased region" description="Pro residues" evidence="1">
    <location>
        <begin position="219"/>
        <end position="231"/>
    </location>
</feature>